<accession>A0A1B6M9L8</accession>
<proteinExistence type="predicted"/>
<dbReference type="EMBL" id="GEBQ01007433">
    <property type="protein sequence ID" value="JAT32544.1"/>
    <property type="molecule type" value="Transcribed_RNA"/>
</dbReference>
<evidence type="ECO:0000313" key="1">
    <source>
        <dbReference type="EMBL" id="JAT32544.1"/>
    </source>
</evidence>
<protein>
    <submittedName>
        <fullName evidence="1">Uncharacterized protein</fullName>
    </submittedName>
</protein>
<dbReference type="AlphaFoldDB" id="A0A1B6M9L8"/>
<reference evidence="1" key="1">
    <citation type="submission" date="2015-11" db="EMBL/GenBank/DDBJ databases">
        <title>De novo transcriptome assembly of four potential Pierce s Disease insect vectors from Arizona vineyards.</title>
        <authorList>
            <person name="Tassone E.E."/>
        </authorList>
    </citation>
    <scope>NUCLEOTIDE SEQUENCE</scope>
</reference>
<name>A0A1B6M9L8_9HEMI</name>
<gene>
    <name evidence="1" type="ORF">g.689</name>
</gene>
<organism evidence="1">
    <name type="scientific">Graphocephala atropunctata</name>
    <dbReference type="NCBI Taxonomy" id="36148"/>
    <lineage>
        <taxon>Eukaryota</taxon>
        <taxon>Metazoa</taxon>
        <taxon>Ecdysozoa</taxon>
        <taxon>Arthropoda</taxon>
        <taxon>Hexapoda</taxon>
        <taxon>Insecta</taxon>
        <taxon>Pterygota</taxon>
        <taxon>Neoptera</taxon>
        <taxon>Paraneoptera</taxon>
        <taxon>Hemiptera</taxon>
        <taxon>Auchenorrhyncha</taxon>
        <taxon>Membracoidea</taxon>
        <taxon>Cicadellidae</taxon>
        <taxon>Cicadellinae</taxon>
        <taxon>Cicadellini</taxon>
        <taxon>Graphocephala</taxon>
    </lineage>
</organism>
<sequence>MTHVFRNCGKVVRSVLTRPTTPQHGLSSTSASIKAVRTEMPPLARGYAVKTAEGKVDCACARHPWPDQEVAAKPKEKPKDCDFDFRKMEVNPYDLPCDCKDPPPSAGCADVGRPKEVCCRTIRQYGCFCEEEEEEECEEEEEEVVSKGCDLDFRKLEVNPYDDPCECHDPPPASSCEALGKRQDVCCRTPVPFGCDCDAYNDPGLPCLKPKGPAQKKQKKECEKKKYGVKCL</sequence>